<proteinExistence type="predicted"/>
<sequence length="239" mass="26921">MSRALPASIQKRVQLGPSTLLLLTKEEAEDLGIKVDITGPGSVWRWVAAYPVAPPNKHEALEMEEEPVEETEEAARERRSQRTFGWTRENPIPYGKVPGLAERDYETKKRHQLSISEAINAGMTLGKYNKRVVWAYVAPRPTEASRAEAAREQEKKLMPGMTPDNPIHYGVLPPARQRRIVQGQKYQITRRVAREAGILFDKDNEPAGVWRYFAARPAEGDKVEDAELDAAIEELLGQP</sequence>
<feature type="region of interest" description="Disordered" evidence="1">
    <location>
        <begin position="60"/>
        <end position="81"/>
    </location>
</feature>
<dbReference type="AlphaFoldDB" id="A0AAJ0GCF3"/>
<dbReference type="Proteomes" id="UP001271007">
    <property type="component" value="Unassembled WGS sequence"/>
</dbReference>
<comment type="caution">
    <text evidence="2">The sequence shown here is derived from an EMBL/GenBank/DDBJ whole genome shotgun (WGS) entry which is preliminary data.</text>
</comment>
<feature type="compositionally biased region" description="Acidic residues" evidence="1">
    <location>
        <begin position="62"/>
        <end position="72"/>
    </location>
</feature>
<evidence type="ECO:0000313" key="2">
    <source>
        <dbReference type="EMBL" id="KAK3053621.1"/>
    </source>
</evidence>
<evidence type="ECO:0000256" key="1">
    <source>
        <dbReference type="SAM" id="MobiDB-lite"/>
    </source>
</evidence>
<dbReference type="EMBL" id="JAWDJX010000015">
    <property type="protein sequence ID" value="KAK3053621.1"/>
    <property type="molecule type" value="Genomic_DNA"/>
</dbReference>
<name>A0AAJ0GCF3_9PEZI</name>
<organism evidence="2 3">
    <name type="scientific">Extremus antarcticus</name>
    <dbReference type="NCBI Taxonomy" id="702011"/>
    <lineage>
        <taxon>Eukaryota</taxon>
        <taxon>Fungi</taxon>
        <taxon>Dikarya</taxon>
        <taxon>Ascomycota</taxon>
        <taxon>Pezizomycotina</taxon>
        <taxon>Dothideomycetes</taxon>
        <taxon>Dothideomycetidae</taxon>
        <taxon>Mycosphaerellales</taxon>
        <taxon>Extremaceae</taxon>
        <taxon>Extremus</taxon>
    </lineage>
</organism>
<reference evidence="2" key="1">
    <citation type="submission" date="2023-04" db="EMBL/GenBank/DDBJ databases">
        <title>Black Yeasts Isolated from many extreme environments.</title>
        <authorList>
            <person name="Coleine C."/>
            <person name="Stajich J.E."/>
            <person name="Selbmann L."/>
        </authorList>
    </citation>
    <scope>NUCLEOTIDE SEQUENCE</scope>
    <source>
        <strain evidence="2">CCFEE 5312</strain>
    </source>
</reference>
<gene>
    <name evidence="2" type="ORF">LTR09_005365</name>
</gene>
<keyword evidence="3" id="KW-1185">Reference proteome</keyword>
<evidence type="ECO:0000313" key="3">
    <source>
        <dbReference type="Proteomes" id="UP001271007"/>
    </source>
</evidence>
<accession>A0AAJ0GCF3</accession>
<protein>
    <submittedName>
        <fullName evidence="2">Uncharacterized protein</fullName>
    </submittedName>
</protein>